<name>A0A645GEM6_9ZZZZ</name>
<proteinExistence type="predicted"/>
<reference evidence="1" key="1">
    <citation type="submission" date="2019-08" db="EMBL/GenBank/DDBJ databases">
        <authorList>
            <person name="Kucharzyk K."/>
            <person name="Murdoch R.W."/>
            <person name="Higgins S."/>
            <person name="Loffler F."/>
        </authorList>
    </citation>
    <scope>NUCLEOTIDE SEQUENCE</scope>
</reference>
<sequence length="185" mass="20529">MDHLSSYNPSRYYWDSETQSYITENYTNSGDWALVNTEFSGHSFTVSVDIMPEERDTGDICFGLFDENKNSNSYFGEKAYVIIGGYTPIVYLLAVSQSGTVCTSPLGTMEPFGWHSATITYDAVTEIISIDVINNTQSILSYSGVLDGGFSADLDYLGVSLNGAWVESGRFQKAIIDNVYLEFEL</sequence>
<accession>A0A645GEM6</accession>
<evidence type="ECO:0000313" key="1">
    <source>
        <dbReference type="EMBL" id="MPN24229.1"/>
    </source>
</evidence>
<dbReference type="EMBL" id="VSSQ01073014">
    <property type="protein sequence ID" value="MPN24229.1"/>
    <property type="molecule type" value="Genomic_DNA"/>
</dbReference>
<gene>
    <name evidence="1" type="ORF">SDC9_171623</name>
</gene>
<organism evidence="1">
    <name type="scientific">bioreactor metagenome</name>
    <dbReference type="NCBI Taxonomy" id="1076179"/>
    <lineage>
        <taxon>unclassified sequences</taxon>
        <taxon>metagenomes</taxon>
        <taxon>ecological metagenomes</taxon>
    </lineage>
</organism>
<dbReference type="AlphaFoldDB" id="A0A645GEM6"/>
<comment type="caution">
    <text evidence="1">The sequence shown here is derived from an EMBL/GenBank/DDBJ whole genome shotgun (WGS) entry which is preliminary data.</text>
</comment>
<protein>
    <submittedName>
        <fullName evidence="1">Uncharacterized protein</fullName>
    </submittedName>
</protein>